<dbReference type="GeneID" id="19117901"/>
<dbReference type="EMBL" id="KI964038">
    <property type="protein sequence ID" value="EUC43143.1"/>
    <property type="molecule type" value="Genomic_DNA"/>
</dbReference>
<dbReference type="HOGENOM" id="CLU_2589381_0_0_1"/>
<reference evidence="1 2" key="1">
    <citation type="journal article" date="2013" name="PLoS Genet.">
        <title>Comparative genome structure, secondary metabolite, and effector coding capacity across Cochliobolus pathogens.</title>
        <authorList>
            <person name="Condon B.J."/>
            <person name="Leng Y."/>
            <person name="Wu D."/>
            <person name="Bushley K.E."/>
            <person name="Ohm R.A."/>
            <person name="Otillar R."/>
            <person name="Martin J."/>
            <person name="Schackwitz W."/>
            <person name="Grimwood J."/>
            <person name="MohdZainudin N."/>
            <person name="Xue C."/>
            <person name="Wang R."/>
            <person name="Manning V.A."/>
            <person name="Dhillon B."/>
            <person name="Tu Z.J."/>
            <person name="Steffenson B.J."/>
            <person name="Salamov A."/>
            <person name="Sun H."/>
            <person name="Lowry S."/>
            <person name="LaButti K."/>
            <person name="Han J."/>
            <person name="Copeland A."/>
            <person name="Lindquist E."/>
            <person name="Barry K."/>
            <person name="Schmutz J."/>
            <person name="Baker S.E."/>
            <person name="Ciuffetti L.M."/>
            <person name="Grigoriev I.V."/>
            <person name="Zhong S."/>
            <person name="Turgeon B.G."/>
        </authorList>
    </citation>
    <scope>NUCLEOTIDE SEQUENCE [LARGE SCALE GENOMIC DNA]</scope>
    <source>
        <strain evidence="1 2">ATCC 44560</strain>
    </source>
</reference>
<dbReference type="AlphaFoldDB" id="W6YZX6"/>
<proteinExistence type="predicted"/>
<sequence length="80" mass="9743">MWLERNPRYVRTIQYSTTYSALSRDYAWTLQPTIPHQRPLRNFLGPRRRYAEISRNTTWISEAYARLYDIFLGQYSHCPK</sequence>
<organism evidence="1 2">
    <name type="scientific">Bipolaris oryzae ATCC 44560</name>
    <dbReference type="NCBI Taxonomy" id="930090"/>
    <lineage>
        <taxon>Eukaryota</taxon>
        <taxon>Fungi</taxon>
        <taxon>Dikarya</taxon>
        <taxon>Ascomycota</taxon>
        <taxon>Pezizomycotina</taxon>
        <taxon>Dothideomycetes</taxon>
        <taxon>Pleosporomycetidae</taxon>
        <taxon>Pleosporales</taxon>
        <taxon>Pleosporineae</taxon>
        <taxon>Pleosporaceae</taxon>
        <taxon>Bipolaris</taxon>
    </lineage>
</organism>
<gene>
    <name evidence="1" type="ORF">COCMIDRAFT_101648</name>
</gene>
<evidence type="ECO:0000313" key="2">
    <source>
        <dbReference type="Proteomes" id="UP000054032"/>
    </source>
</evidence>
<name>W6YZX6_COCMI</name>
<protein>
    <submittedName>
        <fullName evidence="1">Uncharacterized protein</fullName>
    </submittedName>
</protein>
<dbReference type="KEGG" id="bor:COCMIDRAFT_101648"/>
<keyword evidence="2" id="KW-1185">Reference proteome</keyword>
<dbReference type="RefSeq" id="XP_007690336.1">
    <property type="nucleotide sequence ID" value="XM_007692146.1"/>
</dbReference>
<accession>W6YZX6</accession>
<dbReference type="Proteomes" id="UP000054032">
    <property type="component" value="Unassembled WGS sequence"/>
</dbReference>
<evidence type="ECO:0000313" key="1">
    <source>
        <dbReference type="EMBL" id="EUC43143.1"/>
    </source>
</evidence>